<sequence length="209" mass="24489">MSYSKLLSGDFFESQNVFTVDLGQEEHYLIPENPDEIPVFMYSNDYIPGYKVYQHHITLLIQSCSYKVRRFLYNGVEQKLPTNLEGVWSVFVLVPRKDCSKLIVKVNVSRILNMHIPHCFSVFFVREADDEWAIYLWKECTCTAEDFQKILDVFNISLNPEDPEFSDGKLEKLKLEDFESKVEEVILPESPQKKSIWSRSIKRISKICS</sequence>
<accession>L0B0Z7</accession>
<dbReference type="EMBL" id="CP001670">
    <property type="protein sequence ID" value="AFZ81490.1"/>
    <property type="molecule type" value="Genomic_DNA"/>
</dbReference>
<name>L0B0Z7_THEEQ</name>
<dbReference type="GeneID" id="15805285"/>
<dbReference type="Proteomes" id="UP000031512">
    <property type="component" value="Chromosome 3"/>
</dbReference>
<dbReference type="KEGG" id="beq:BEWA_009020"/>
<evidence type="ECO:0000313" key="1">
    <source>
        <dbReference type="EMBL" id="AFZ81490.1"/>
    </source>
</evidence>
<protein>
    <submittedName>
        <fullName evidence="1">Uncharacterized protein</fullName>
    </submittedName>
</protein>
<reference evidence="1 2" key="1">
    <citation type="journal article" date="2012" name="BMC Genomics">
        <title>Comparative genomic analysis and phylogenetic position of Theileria equi.</title>
        <authorList>
            <person name="Kappmeyer L.S."/>
            <person name="Thiagarajan M."/>
            <person name="Herndon D.R."/>
            <person name="Ramsay J.D."/>
            <person name="Caler E."/>
            <person name="Djikeng A."/>
            <person name="Gillespie J.J."/>
            <person name="Lau A.O."/>
            <person name="Roalson E.H."/>
            <person name="Silva J.C."/>
            <person name="Silva M.G."/>
            <person name="Suarez C.E."/>
            <person name="Ueti M.W."/>
            <person name="Nene V.M."/>
            <person name="Mealey R.H."/>
            <person name="Knowles D.P."/>
            <person name="Brayton K.A."/>
        </authorList>
    </citation>
    <scope>NUCLEOTIDE SEQUENCE [LARGE SCALE GENOMIC DNA]</scope>
    <source>
        <strain evidence="1 2">WA</strain>
    </source>
</reference>
<keyword evidence="2" id="KW-1185">Reference proteome</keyword>
<dbReference type="RefSeq" id="XP_004831156.1">
    <property type="nucleotide sequence ID" value="XM_004831099.1"/>
</dbReference>
<dbReference type="VEuPathDB" id="PiroplasmaDB:BEWA_009020"/>
<proteinExistence type="predicted"/>
<gene>
    <name evidence="1" type="ORF">BEWA_009020</name>
</gene>
<organism evidence="1 2">
    <name type="scientific">Theileria equi strain WA</name>
    <dbReference type="NCBI Taxonomy" id="1537102"/>
    <lineage>
        <taxon>Eukaryota</taxon>
        <taxon>Sar</taxon>
        <taxon>Alveolata</taxon>
        <taxon>Apicomplexa</taxon>
        <taxon>Aconoidasida</taxon>
        <taxon>Piroplasmida</taxon>
        <taxon>Theileriidae</taxon>
        <taxon>Theileria</taxon>
    </lineage>
</organism>
<evidence type="ECO:0000313" key="2">
    <source>
        <dbReference type="Proteomes" id="UP000031512"/>
    </source>
</evidence>
<dbReference type="AlphaFoldDB" id="L0B0Z7"/>